<accession>A0AB37ZXN2</accession>
<comment type="caution">
    <text evidence="1">The sequence shown here is derived from an EMBL/GenBank/DDBJ whole genome shotgun (WGS) entry which is preliminary data.</text>
</comment>
<reference evidence="1 2" key="1">
    <citation type="submission" date="2016-10" db="EMBL/GenBank/DDBJ databases">
        <authorList>
            <person name="Varghese N."/>
            <person name="Submissions S."/>
        </authorList>
    </citation>
    <scope>NUCLEOTIDE SEQUENCE [LARGE SCALE GENOMIC DNA]</scope>
    <source>
        <strain evidence="1 2">DSM 14526</strain>
    </source>
</reference>
<keyword evidence="2" id="KW-1185">Reference proteome</keyword>
<organism evidence="1 2">
    <name type="scientific">Trichococcus collinsii</name>
    <dbReference type="NCBI Taxonomy" id="157076"/>
    <lineage>
        <taxon>Bacteria</taxon>
        <taxon>Bacillati</taxon>
        <taxon>Bacillota</taxon>
        <taxon>Bacilli</taxon>
        <taxon>Lactobacillales</taxon>
        <taxon>Carnobacteriaceae</taxon>
        <taxon>Trichococcus</taxon>
    </lineage>
</organism>
<dbReference type="InterPro" id="IPR021398">
    <property type="entry name" value="DUF3037"/>
</dbReference>
<proteinExistence type="predicted"/>
<protein>
    <recommendedName>
        <fullName evidence="3">DUF3037 domain-containing protein</fullName>
    </recommendedName>
</protein>
<evidence type="ECO:0000313" key="2">
    <source>
        <dbReference type="Proteomes" id="UP000199042"/>
    </source>
</evidence>
<dbReference type="Proteomes" id="UP000199042">
    <property type="component" value="Unassembled WGS sequence"/>
</dbReference>
<gene>
    <name evidence="1" type="ORF">SAMN04488525_101802</name>
</gene>
<dbReference type="EMBL" id="FNQH01000001">
    <property type="protein sequence ID" value="SDZ98971.1"/>
    <property type="molecule type" value="Genomic_DNA"/>
</dbReference>
<dbReference type="RefSeq" id="WP_086986845.1">
    <property type="nucleotide sequence ID" value="NZ_FJNA01000002.1"/>
</dbReference>
<evidence type="ECO:0000313" key="1">
    <source>
        <dbReference type="EMBL" id="SDZ98971.1"/>
    </source>
</evidence>
<sequence>MNKLDLYYAVCKYTPDLVRQETINVGIVIHCPNPGFEYSSFIKIKDKRRIANFDDEYDSSYFDMMFESLQYEFNFDDLYEDNFNNRFDDINSSEFLRERIKYYVNEIHFDSIKMLTSSPYEIQKDIEDLKSTYLYYEKPKGKRISTDDVRRLIKKQYKIYHFKDYLENTELTDFVGNPIFDYSYQDTYIKALSFDYKQSSLLYGYIKGLLYDINDNKSILIKKNIKIIVNNEDNFPEYTHLLNSKINGLRDEGINIHLQTISDYAEYLTNNGLS</sequence>
<evidence type="ECO:0008006" key="3">
    <source>
        <dbReference type="Google" id="ProtNLM"/>
    </source>
</evidence>
<dbReference type="AlphaFoldDB" id="A0AB37ZXN2"/>
<name>A0AB37ZXN2_9LACT</name>
<dbReference type="Pfam" id="PF11236">
    <property type="entry name" value="DUF3037"/>
    <property type="match status" value="1"/>
</dbReference>